<organism evidence="3 4">
    <name type="scientific">Chloropicon primus</name>
    <dbReference type="NCBI Taxonomy" id="1764295"/>
    <lineage>
        <taxon>Eukaryota</taxon>
        <taxon>Viridiplantae</taxon>
        <taxon>Chlorophyta</taxon>
        <taxon>Chloropicophyceae</taxon>
        <taxon>Chloropicales</taxon>
        <taxon>Chloropicaceae</taxon>
        <taxon>Chloropicon</taxon>
    </lineage>
</organism>
<name>A0A5B8ME84_9CHLO</name>
<sequence length="223" mass="24688">MAPREREEKVSSKRCLGTLLAHYVKHSHTKDGKEQVIAKGPNCYGVSWKTEGRVVREKNAVTLDAVEKELGKTGVPLKLDWGCMGISSYNTRATSRGGGKVELPQCGGIELIMSNELEFVPDRREGQQQRQQPGNRGKPKGSAVAQDRGKGVDKERLPNPQSVNVDEQFEELKSFCVSFVKVQKKIIFKMGENVGLVAGVFKKTLQTANEEVRKAVFGDEKKS</sequence>
<reference evidence="2" key="2">
    <citation type="submission" date="2021-01" db="EMBL/GenBank/DDBJ databases">
        <authorList>
            <person name="Corre E."/>
            <person name="Pelletier E."/>
            <person name="Niang G."/>
            <person name="Scheremetjew M."/>
            <person name="Finn R."/>
            <person name="Kale V."/>
            <person name="Holt S."/>
            <person name="Cochrane G."/>
            <person name="Meng A."/>
            <person name="Brown T."/>
            <person name="Cohen L."/>
        </authorList>
    </citation>
    <scope>NUCLEOTIDE SEQUENCE</scope>
    <source>
        <strain evidence="2">CCMP1205</strain>
    </source>
</reference>
<dbReference type="AlphaFoldDB" id="A0A5B8ME84"/>
<keyword evidence="4" id="KW-1185">Reference proteome</keyword>
<evidence type="ECO:0000313" key="4">
    <source>
        <dbReference type="Proteomes" id="UP000316726"/>
    </source>
</evidence>
<evidence type="ECO:0000313" key="3">
    <source>
        <dbReference type="EMBL" id="QDZ18687.1"/>
    </source>
</evidence>
<feature type="compositionally biased region" description="Basic and acidic residues" evidence="1">
    <location>
        <begin position="147"/>
        <end position="157"/>
    </location>
</feature>
<evidence type="ECO:0000313" key="2">
    <source>
        <dbReference type="EMBL" id="CAD9717223.1"/>
    </source>
</evidence>
<dbReference type="EMBL" id="HBHL01009135">
    <property type="protein sequence ID" value="CAD9717223.1"/>
    <property type="molecule type" value="Transcribed_RNA"/>
</dbReference>
<feature type="region of interest" description="Disordered" evidence="1">
    <location>
        <begin position="123"/>
        <end position="161"/>
    </location>
</feature>
<accession>A0A5B8ME84</accession>
<protein>
    <submittedName>
        <fullName evidence="3">Uncharacterized protein</fullName>
    </submittedName>
</protein>
<reference evidence="3 4" key="1">
    <citation type="submission" date="2018-07" db="EMBL/GenBank/DDBJ databases">
        <title>The complete nuclear genome of the prasinophyte Chloropicon primus (CCMP1205).</title>
        <authorList>
            <person name="Pombert J.-F."/>
            <person name="Otis C."/>
            <person name="Turmel M."/>
            <person name="Lemieux C."/>
        </authorList>
    </citation>
    <scope>NUCLEOTIDE SEQUENCE [LARGE SCALE GENOMIC DNA]</scope>
    <source>
        <strain evidence="3 4">CCMP1205</strain>
    </source>
</reference>
<evidence type="ECO:0000256" key="1">
    <source>
        <dbReference type="SAM" id="MobiDB-lite"/>
    </source>
</evidence>
<proteinExistence type="predicted"/>
<dbReference type="Proteomes" id="UP000316726">
    <property type="component" value="Chromosome 2"/>
</dbReference>
<gene>
    <name evidence="3" type="ORF">A3770_02p12050</name>
    <name evidence="2" type="ORF">CPRI1469_LOCUS6083</name>
</gene>
<dbReference type="EMBL" id="CP031035">
    <property type="protein sequence ID" value="QDZ18687.1"/>
    <property type="molecule type" value="Genomic_DNA"/>
</dbReference>